<keyword evidence="5 6" id="KW-0472">Membrane</keyword>
<gene>
    <name evidence="7" type="ORF">QJS64_15425</name>
</gene>
<comment type="subcellular location">
    <subcellularLocation>
        <location evidence="1">Cell membrane</location>
        <topology evidence="1">Multi-pass membrane protein</topology>
    </subcellularLocation>
</comment>
<sequence>MEEVFAKKQNYKEFLRYVFPSIITMIFLSFYTTIDGFFVSRYVNSDALASINIIIPITCVVFGIAVMLATGSGALVGIKLGEKNKKGANELFSFVTVVLISIGIILTILGVIFLDPILRFLGTTEILYPYAKSYGIVTVLMTIPMMLKLYFEYYARVDGSLKYLF</sequence>
<feature type="transmembrane region" description="Helical" evidence="6">
    <location>
        <begin position="134"/>
        <end position="151"/>
    </location>
</feature>
<keyword evidence="3 6" id="KW-0812">Transmembrane</keyword>
<dbReference type="PANTHER" id="PTHR43823">
    <property type="entry name" value="SPORULATION PROTEIN YKVU"/>
    <property type="match status" value="1"/>
</dbReference>
<keyword evidence="8" id="KW-1185">Reference proteome</keyword>
<dbReference type="PANTHER" id="PTHR43823:SF3">
    <property type="entry name" value="MULTIDRUG EXPORT PROTEIN MEPA"/>
    <property type="match status" value="1"/>
</dbReference>
<evidence type="ECO:0000256" key="3">
    <source>
        <dbReference type="ARBA" id="ARBA00022692"/>
    </source>
</evidence>
<evidence type="ECO:0000256" key="4">
    <source>
        <dbReference type="ARBA" id="ARBA00022989"/>
    </source>
</evidence>
<evidence type="ECO:0000256" key="6">
    <source>
        <dbReference type="SAM" id="Phobius"/>
    </source>
</evidence>
<feature type="transmembrane region" description="Helical" evidence="6">
    <location>
        <begin position="90"/>
        <end position="114"/>
    </location>
</feature>
<dbReference type="Pfam" id="PF01554">
    <property type="entry name" value="MatE"/>
    <property type="match status" value="1"/>
</dbReference>
<dbReference type="SUPFAM" id="SSF161098">
    <property type="entry name" value="MetI-like"/>
    <property type="match status" value="1"/>
</dbReference>
<evidence type="ECO:0000256" key="5">
    <source>
        <dbReference type="ARBA" id="ARBA00023136"/>
    </source>
</evidence>
<accession>A0ABY8R3F5</accession>
<proteinExistence type="predicted"/>
<keyword evidence="4 6" id="KW-1133">Transmembrane helix</keyword>
<name>A0ABY8R3F5_PARBF</name>
<dbReference type="InterPro" id="IPR035906">
    <property type="entry name" value="MetI-like_sf"/>
</dbReference>
<dbReference type="EMBL" id="CP124685">
    <property type="protein sequence ID" value="WGX75381.1"/>
    <property type="molecule type" value="Genomic_DNA"/>
</dbReference>
<dbReference type="Proteomes" id="UP001239169">
    <property type="component" value="Chromosome"/>
</dbReference>
<dbReference type="InterPro" id="IPR051327">
    <property type="entry name" value="MATE_MepA_subfamily"/>
</dbReference>
<evidence type="ECO:0000256" key="2">
    <source>
        <dbReference type="ARBA" id="ARBA00022475"/>
    </source>
</evidence>
<keyword evidence="2" id="KW-1003">Cell membrane</keyword>
<feature type="transmembrane region" description="Helical" evidence="6">
    <location>
        <begin position="14"/>
        <end position="34"/>
    </location>
</feature>
<reference evidence="7 8" key="1">
    <citation type="submission" date="2023-04" db="EMBL/GenBank/DDBJ databases">
        <title>Bacteria Genome Submission.</title>
        <authorList>
            <person name="Isaac P."/>
        </authorList>
    </citation>
    <scope>NUCLEOTIDE SEQUENCE [LARGE SCALE GENOMIC DNA]</scope>
    <source>
        <strain evidence="7 8">SampleS7P1</strain>
    </source>
</reference>
<dbReference type="InterPro" id="IPR002528">
    <property type="entry name" value="MATE_fam"/>
</dbReference>
<evidence type="ECO:0000313" key="8">
    <source>
        <dbReference type="Proteomes" id="UP001239169"/>
    </source>
</evidence>
<feature type="transmembrane region" description="Helical" evidence="6">
    <location>
        <begin position="54"/>
        <end position="78"/>
    </location>
</feature>
<evidence type="ECO:0000256" key="1">
    <source>
        <dbReference type="ARBA" id="ARBA00004651"/>
    </source>
</evidence>
<protein>
    <submittedName>
        <fullName evidence="7">MATE family efflux transporter</fullName>
    </submittedName>
</protein>
<organism evidence="7 8">
    <name type="scientific">Paraclostridium bifermentans</name>
    <name type="common">Clostridium bifermentans</name>
    <dbReference type="NCBI Taxonomy" id="1490"/>
    <lineage>
        <taxon>Bacteria</taxon>
        <taxon>Bacillati</taxon>
        <taxon>Bacillota</taxon>
        <taxon>Clostridia</taxon>
        <taxon>Peptostreptococcales</taxon>
        <taxon>Peptostreptococcaceae</taxon>
        <taxon>Paraclostridium</taxon>
    </lineage>
</organism>
<evidence type="ECO:0000313" key="7">
    <source>
        <dbReference type="EMBL" id="WGX75381.1"/>
    </source>
</evidence>